<dbReference type="Proteomes" id="UP000635278">
    <property type="component" value="Unassembled WGS sequence"/>
</dbReference>
<dbReference type="SUPFAM" id="SSF103378">
    <property type="entry name" value="2-methylcitrate dehydratase PrpD"/>
    <property type="match status" value="1"/>
</dbReference>
<dbReference type="InterPro" id="IPR042188">
    <property type="entry name" value="MmgE/PrpD_sf_2"/>
</dbReference>
<dbReference type="PANTHER" id="PTHR16943:SF8">
    <property type="entry name" value="2-METHYLCITRATE DEHYDRATASE"/>
    <property type="match status" value="1"/>
</dbReference>
<organism evidence="4 5">
    <name type="scientific">Acetobacter musti</name>
    <dbReference type="NCBI Taxonomy" id="864732"/>
    <lineage>
        <taxon>Bacteria</taxon>
        <taxon>Pseudomonadati</taxon>
        <taxon>Pseudomonadota</taxon>
        <taxon>Alphaproteobacteria</taxon>
        <taxon>Acetobacterales</taxon>
        <taxon>Acetobacteraceae</taxon>
        <taxon>Acetobacter</taxon>
    </lineage>
</organism>
<dbReference type="InterPro" id="IPR042183">
    <property type="entry name" value="MmgE/PrpD_sf_1"/>
</dbReference>
<reference evidence="4 5" key="1">
    <citation type="journal article" date="2020" name="Int. J. Syst. Evol. Microbiol.">
        <title>Novel acetic acid bacteria from cider fermentations: Acetobacter conturbans sp. nov. and Acetobacter fallax sp. nov.</title>
        <authorList>
            <person name="Sombolestani A.S."/>
            <person name="Cleenwerck I."/>
            <person name="Cnockaert M."/>
            <person name="Borremans W."/>
            <person name="Wieme A.D."/>
            <person name="De Vuyst L."/>
            <person name="Vandamme P."/>
        </authorList>
    </citation>
    <scope>NUCLEOTIDE SEQUENCE [LARGE SCALE GENOMIC DNA]</scope>
    <source>
        <strain evidence="4 5">LMG 30640</strain>
    </source>
</reference>
<dbReference type="InterPro" id="IPR005656">
    <property type="entry name" value="MmgE_PrpD"/>
</dbReference>
<dbReference type="InterPro" id="IPR036148">
    <property type="entry name" value="MmgE/PrpD_sf"/>
</dbReference>
<name>A0ABX0JNG7_9PROT</name>
<evidence type="ECO:0000259" key="2">
    <source>
        <dbReference type="Pfam" id="PF03972"/>
    </source>
</evidence>
<proteinExistence type="inferred from homology"/>
<dbReference type="PANTHER" id="PTHR16943">
    <property type="entry name" value="2-METHYLCITRATE DEHYDRATASE-RELATED"/>
    <property type="match status" value="1"/>
</dbReference>
<dbReference type="RefSeq" id="WP_173582538.1">
    <property type="nucleotide sequence ID" value="NZ_WOTB01000005.1"/>
</dbReference>
<evidence type="ECO:0000256" key="1">
    <source>
        <dbReference type="ARBA" id="ARBA00006174"/>
    </source>
</evidence>
<evidence type="ECO:0000313" key="4">
    <source>
        <dbReference type="EMBL" id="NHN84160.1"/>
    </source>
</evidence>
<dbReference type="InterPro" id="IPR045336">
    <property type="entry name" value="MmgE_PrpD_N"/>
</dbReference>
<feature type="domain" description="MmgE/PrpD C-terminal" evidence="3">
    <location>
        <begin position="269"/>
        <end position="427"/>
    </location>
</feature>
<comment type="similarity">
    <text evidence="1">Belongs to the PrpD family.</text>
</comment>
<dbReference type="Gene3D" id="1.10.4100.10">
    <property type="entry name" value="2-methylcitrate dehydratase PrpD"/>
    <property type="match status" value="1"/>
</dbReference>
<dbReference type="Pfam" id="PF19305">
    <property type="entry name" value="MmgE_PrpD_C"/>
    <property type="match status" value="1"/>
</dbReference>
<gene>
    <name evidence="4" type="ORF">GOB93_05810</name>
</gene>
<sequence>MNHLSTSVIGSVARRTVHDTQFSLTARTRASHAFTDTIGCIVSGVAEAPVVMARQALSAPAGGPCAVIGGGGAPAGHAALINATAAHAQDYDDTFGPLSGHASAVLVPALLGVAGLVSTSGMRLTEAYLIGLEAQALFGRGLNPGHYAAGWHATSTVGAIGASIGTAWLLGLDEEGMTRAASLAVSMASGLKGQFGTPAKPLHAGLAARNAVEAALLAATGLTGRPDIIEHAMGLEKVCAGKGEKWAQIMMSPGAPHSIESIGLTPKRYPCCAATHDTLDRLLDLRTLHGFDAADVERVDIALDAVAMDNLSYMEPVNGMQARFSMTYCAAVTLLQGVPRLSDFTQEAVEEPARRRLLSLIHPHLCGAEESAVPRHRVTVRLKDGRTLRSGRTAEASPPARTFNENDRRDKYLDCCSRHLDRSDADTLYERLLTLEKQPDLAFIACAFGKAR</sequence>
<accession>A0ABX0JNG7</accession>
<comment type="caution">
    <text evidence="4">The sequence shown here is derived from an EMBL/GenBank/DDBJ whole genome shotgun (WGS) entry which is preliminary data.</text>
</comment>
<dbReference type="Gene3D" id="3.30.1330.120">
    <property type="entry name" value="2-methylcitrate dehydratase PrpD"/>
    <property type="match status" value="1"/>
</dbReference>
<keyword evidence="5" id="KW-1185">Reference proteome</keyword>
<evidence type="ECO:0000259" key="3">
    <source>
        <dbReference type="Pfam" id="PF19305"/>
    </source>
</evidence>
<dbReference type="InterPro" id="IPR045337">
    <property type="entry name" value="MmgE_PrpD_C"/>
</dbReference>
<dbReference type="EMBL" id="WOTB01000005">
    <property type="protein sequence ID" value="NHN84160.1"/>
    <property type="molecule type" value="Genomic_DNA"/>
</dbReference>
<feature type="domain" description="MmgE/PrpD N-terminal" evidence="2">
    <location>
        <begin position="24"/>
        <end position="242"/>
    </location>
</feature>
<evidence type="ECO:0000313" key="5">
    <source>
        <dbReference type="Proteomes" id="UP000635278"/>
    </source>
</evidence>
<protein>
    <submittedName>
        <fullName evidence="4">MmgE/PrpD family protein</fullName>
    </submittedName>
</protein>
<dbReference type="Pfam" id="PF03972">
    <property type="entry name" value="MmgE_PrpD_N"/>
    <property type="match status" value="1"/>
</dbReference>